<reference evidence="3" key="1">
    <citation type="submission" date="2025-08" db="UniProtKB">
        <authorList>
            <consortium name="RefSeq"/>
        </authorList>
    </citation>
    <scope>IDENTIFICATION</scope>
    <source>
        <strain evidence="3">OHB3-1</strain>
    </source>
</reference>
<keyword evidence="2" id="KW-1185">Reference proteome</keyword>
<evidence type="ECO:0000313" key="3">
    <source>
        <dbReference type="RefSeq" id="XP_022151602.1"/>
    </source>
</evidence>
<feature type="region of interest" description="Disordered" evidence="1">
    <location>
        <begin position="72"/>
        <end position="92"/>
    </location>
</feature>
<dbReference type="PANTHER" id="PTHR33067">
    <property type="entry name" value="RNA-DIRECTED DNA POLYMERASE-RELATED"/>
    <property type="match status" value="1"/>
</dbReference>
<dbReference type="AlphaFoldDB" id="A0A6J1DDY6"/>
<evidence type="ECO:0000256" key="1">
    <source>
        <dbReference type="SAM" id="MobiDB-lite"/>
    </source>
</evidence>
<name>A0A6J1DDY6_MOMCH</name>
<dbReference type="Gene3D" id="2.40.70.10">
    <property type="entry name" value="Acid Proteases"/>
    <property type="match status" value="1"/>
</dbReference>
<feature type="compositionally biased region" description="Polar residues" evidence="1">
    <location>
        <begin position="83"/>
        <end position="92"/>
    </location>
</feature>
<gene>
    <name evidence="3" type="primary">LOC111019514</name>
</gene>
<organism evidence="2 3">
    <name type="scientific">Momordica charantia</name>
    <name type="common">Bitter gourd</name>
    <name type="synonym">Balsam pear</name>
    <dbReference type="NCBI Taxonomy" id="3673"/>
    <lineage>
        <taxon>Eukaryota</taxon>
        <taxon>Viridiplantae</taxon>
        <taxon>Streptophyta</taxon>
        <taxon>Embryophyta</taxon>
        <taxon>Tracheophyta</taxon>
        <taxon>Spermatophyta</taxon>
        <taxon>Magnoliopsida</taxon>
        <taxon>eudicotyledons</taxon>
        <taxon>Gunneridae</taxon>
        <taxon>Pentapetalae</taxon>
        <taxon>rosids</taxon>
        <taxon>fabids</taxon>
        <taxon>Cucurbitales</taxon>
        <taxon>Cucurbitaceae</taxon>
        <taxon>Momordiceae</taxon>
        <taxon>Momordica</taxon>
    </lineage>
</organism>
<dbReference type="Proteomes" id="UP000504603">
    <property type="component" value="Unplaced"/>
</dbReference>
<dbReference type="KEGG" id="mcha:111019514"/>
<dbReference type="RefSeq" id="XP_022151602.1">
    <property type="nucleotide sequence ID" value="XM_022295910.1"/>
</dbReference>
<evidence type="ECO:0000313" key="2">
    <source>
        <dbReference type="Proteomes" id="UP000504603"/>
    </source>
</evidence>
<dbReference type="GeneID" id="111019514"/>
<dbReference type="PANTHER" id="PTHR33067:SF31">
    <property type="entry name" value="RNA-DIRECTED DNA POLYMERASE"/>
    <property type="match status" value="1"/>
</dbReference>
<accession>A0A6J1DDY6</accession>
<dbReference type="OrthoDB" id="778454at2759"/>
<protein>
    <submittedName>
        <fullName evidence="3">Uncharacterized protein LOC111019514</fullName>
    </submittedName>
</protein>
<sequence>MVQLANTTTQFMSETKTNFQNQAAFIRNLEVQVGQFANIMVDRLPGNLPSTTEVNPVEHCKTITLRSGKELVEPEQNKKPTKAVQQTEITPEPSTKIVEDTATPQLPSSLAIPFPQRLQKNKKDKQFSKFIDIFKKLYINTPFINALTQMPQYMKFMKDILQKKRKLEDYEMILLTKECSAILQRKLLPKLKDPGNFFIPCSIGDVVFENALCELGANINLLPLSISRKLGLGEVRPTTVSLQLADRSIKYPRGDH</sequence>
<proteinExistence type="predicted"/>
<dbReference type="InterPro" id="IPR021109">
    <property type="entry name" value="Peptidase_aspartic_dom_sf"/>
</dbReference>